<name>A0A183HYF5_9BILA</name>
<evidence type="ECO:0000313" key="4">
    <source>
        <dbReference type="WBParaSite" id="OFLC_0001251801-mRNA-1"/>
    </source>
</evidence>
<feature type="compositionally biased region" description="Basic and acidic residues" evidence="1">
    <location>
        <begin position="83"/>
        <end position="102"/>
    </location>
</feature>
<dbReference type="OrthoDB" id="5852434at2759"/>
<evidence type="ECO:0000313" key="2">
    <source>
        <dbReference type="EMBL" id="OZC10296.1"/>
    </source>
</evidence>
<gene>
    <name evidence="2" type="ORF">X798_02603</name>
</gene>
<evidence type="ECO:0000256" key="1">
    <source>
        <dbReference type="SAM" id="MobiDB-lite"/>
    </source>
</evidence>
<accession>A0A183HYF5</accession>
<keyword evidence="3" id="KW-1185">Reference proteome</keyword>
<dbReference type="AlphaFoldDB" id="A0A183HYF5"/>
<reference evidence="4" key="2">
    <citation type="submission" date="2016-06" db="UniProtKB">
        <authorList>
            <consortium name="WormBaseParasite"/>
        </authorList>
    </citation>
    <scope>IDENTIFICATION</scope>
</reference>
<sequence>MTTEDSFISNAPHPNPLCGDVILTEASDALPMDISMSNEDQARNLEQDSDSVLMTDTESSEEQNDEAEHYDIQLNSEISSVDDVAKTDLSERGRSLKKDRSVTYRNRQRSHSENPRIIALHKKRAIRRRDPTPYPIKLPNPIDFDE</sequence>
<dbReference type="WBParaSite" id="OFLC_0001251801-mRNA-1">
    <property type="protein sequence ID" value="OFLC_0001251801-mRNA-1"/>
    <property type="gene ID" value="OFLC_0001251801"/>
</dbReference>
<evidence type="ECO:0000313" key="3">
    <source>
        <dbReference type="Proteomes" id="UP000242913"/>
    </source>
</evidence>
<dbReference type="Proteomes" id="UP000242913">
    <property type="component" value="Unassembled WGS sequence"/>
</dbReference>
<feature type="region of interest" description="Disordered" evidence="1">
    <location>
        <begin position="32"/>
        <end position="146"/>
    </location>
</feature>
<protein>
    <submittedName>
        <fullName evidence="4">Chromo domain-containing protein</fullName>
    </submittedName>
</protein>
<reference evidence="2 3" key="1">
    <citation type="submission" date="2015-12" db="EMBL/GenBank/DDBJ databases">
        <title>Draft genome of the nematode, Onchocerca flexuosa.</title>
        <authorList>
            <person name="Mitreva M."/>
        </authorList>
    </citation>
    <scope>NUCLEOTIDE SEQUENCE [LARGE SCALE GENOMIC DNA]</scope>
    <source>
        <strain evidence="2">Red Deer</strain>
    </source>
</reference>
<organism evidence="4">
    <name type="scientific">Onchocerca flexuosa</name>
    <dbReference type="NCBI Taxonomy" id="387005"/>
    <lineage>
        <taxon>Eukaryota</taxon>
        <taxon>Metazoa</taxon>
        <taxon>Ecdysozoa</taxon>
        <taxon>Nematoda</taxon>
        <taxon>Chromadorea</taxon>
        <taxon>Rhabditida</taxon>
        <taxon>Spirurina</taxon>
        <taxon>Spiruromorpha</taxon>
        <taxon>Filarioidea</taxon>
        <taxon>Onchocercidae</taxon>
        <taxon>Onchocerca</taxon>
    </lineage>
</organism>
<proteinExistence type="predicted"/>
<dbReference type="EMBL" id="KZ269987">
    <property type="protein sequence ID" value="OZC10296.1"/>
    <property type="molecule type" value="Genomic_DNA"/>
</dbReference>